<keyword evidence="2" id="KW-1185">Reference proteome</keyword>
<reference evidence="1 2" key="1">
    <citation type="submission" date="2019-05" db="EMBL/GenBank/DDBJ databases">
        <title>Another draft genome of Portunus trituberculatus and its Hox gene families provides insights of decapod evolution.</title>
        <authorList>
            <person name="Jeong J.-H."/>
            <person name="Song I."/>
            <person name="Kim S."/>
            <person name="Choi T."/>
            <person name="Kim D."/>
            <person name="Ryu S."/>
            <person name="Kim W."/>
        </authorList>
    </citation>
    <scope>NUCLEOTIDE SEQUENCE [LARGE SCALE GENOMIC DNA]</scope>
    <source>
        <tissue evidence="1">Muscle</tissue>
    </source>
</reference>
<proteinExistence type="predicted"/>
<sequence>MPASRPTAKHNTGVALAGTVTHVAATVGRPTWQFDVNKAWSRVCPERRAGRHLAAN</sequence>
<dbReference type="EMBL" id="VSRR010065539">
    <property type="protein sequence ID" value="MPC84484.1"/>
    <property type="molecule type" value="Genomic_DNA"/>
</dbReference>
<comment type="caution">
    <text evidence="1">The sequence shown here is derived from an EMBL/GenBank/DDBJ whole genome shotgun (WGS) entry which is preliminary data.</text>
</comment>
<dbReference type="AlphaFoldDB" id="A0A5B7IWB4"/>
<gene>
    <name evidence="1" type="ORF">E2C01_079223</name>
</gene>
<accession>A0A5B7IWB4</accession>
<evidence type="ECO:0000313" key="2">
    <source>
        <dbReference type="Proteomes" id="UP000324222"/>
    </source>
</evidence>
<protein>
    <submittedName>
        <fullName evidence="1">Uncharacterized protein</fullName>
    </submittedName>
</protein>
<evidence type="ECO:0000313" key="1">
    <source>
        <dbReference type="EMBL" id="MPC84484.1"/>
    </source>
</evidence>
<name>A0A5B7IWB4_PORTR</name>
<organism evidence="1 2">
    <name type="scientific">Portunus trituberculatus</name>
    <name type="common">Swimming crab</name>
    <name type="synonym">Neptunus trituberculatus</name>
    <dbReference type="NCBI Taxonomy" id="210409"/>
    <lineage>
        <taxon>Eukaryota</taxon>
        <taxon>Metazoa</taxon>
        <taxon>Ecdysozoa</taxon>
        <taxon>Arthropoda</taxon>
        <taxon>Crustacea</taxon>
        <taxon>Multicrustacea</taxon>
        <taxon>Malacostraca</taxon>
        <taxon>Eumalacostraca</taxon>
        <taxon>Eucarida</taxon>
        <taxon>Decapoda</taxon>
        <taxon>Pleocyemata</taxon>
        <taxon>Brachyura</taxon>
        <taxon>Eubrachyura</taxon>
        <taxon>Portunoidea</taxon>
        <taxon>Portunidae</taxon>
        <taxon>Portuninae</taxon>
        <taxon>Portunus</taxon>
    </lineage>
</organism>
<dbReference type="Proteomes" id="UP000324222">
    <property type="component" value="Unassembled WGS sequence"/>
</dbReference>